<dbReference type="Proteomes" id="UP000799302">
    <property type="component" value="Unassembled WGS sequence"/>
</dbReference>
<gene>
    <name evidence="1" type="ORF">BT63DRAFT_427273</name>
</gene>
<dbReference type="Gene3D" id="3.40.50.300">
    <property type="entry name" value="P-loop containing nucleotide triphosphate hydrolases"/>
    <property type="match status" value="1"/>
</dbReference>
<dbReference type="SUPFAM" id="SSF52540">
    <property type="entry name" value="P-loop containing nucleoside triphosphate hydrolases"/>
    <property type="match status" value="1"/>
</dbReference>
<dbReference type="GO" id="GO:0016787">
    <property type="term" value="F:hydrolase activity"/>
    <property type="evidence" value="ECO:0007669"/>
    <property type="project" value="UniProtKB-KW"/>
</dbReference>
<name>A0A6A6U6E5_9PEZI</name>
<keyword evidence="1" id="KW-0378">Hydrolase</keyword>
<keyword evidence="2" id="KW-1185">Reference proteome</keyword>
<dbReference type="EMBL" id="MU004238">
    <property type="protein sequence ID" value="KAF2666863.1"/>
    <property type="molecule type" value="Genomic_DNA"/>
</dbReference>
<sequence length="251" mass="28160">MSPPKPTTTILVAISGPSCSGKTTLARLLRDALTPHAFILHEDDFYLPDSQIPLVRTADGRELADWDCLESINVRALEDMLAHIRTTGSLKSGFDSQEDQNELGTVDIDEAAIADVKKRLKGAVKDGVRIAIVDGFLLFAEGMRGVRDKFDVRLLLTAEYMVIKRRREARKGYVTLDGFWEDPEGYVDAVVWPNYVKDHKFLYKGGDIDRGVDEEKCRELGIFSAPVEVRENMTKCFIWAGNVLIDRLKAL</sequence>
<organism evidence="1 2">
    <name type="scientific">Microthyrium microscopicum</name>
    <dbReference type="NCBI Taxonomy" id="703497"/>
    <lineage>
        <taxon>Eukaryota</taxon>
        <taxon>Fungi</taxon>
        <taxon>Dikarya</taxon>
        <taxon>Ascomycota</taxon>
        <taxon>Pezizomycotina</taxon>
        <taxon>Dothideomycetes</taxon>
        <taxon>Dothideomycetes incertae sedis</taxon>
        <taxon>Microthyriales</taxon>
        <taxon>Microthyriaceae</taxon>
        <taxon>Microthyrium</taxon>
    </lineage>
</organism>
<dbReference type="InterPro" id="IPR027417">
    <property type="entry name" value="P-loop_NTPase"/>
</dbReference>
<dbReference type="PANTHER" id="PTHR10285">
    <property type="entry name" value="URIDINE KINASE"/>
    <property type="match status" value="1"/>
</dbReference>
<accession>A0A6A6U6E5</accession>
<protein>
    <submittedName>
        <fullName evidence="1">P-loop containing nucleoside triphosphate hydrolase protein</fullName>
    </submittedName>
</protein>
<dbReference type="AlphaFoldDB" id="A0A6A6U6E5"/>
<proteinExistence type="predicted"/>
<reference evidence="1" key="1">
    <citation type="journal article" date="2020" name="Stud. Mycol.">
        <title>101 Dothideomycetes genomes: a test case for predicting lifestyles and emergence of pathogens.</title>
        <authorList>
            <person name="Haridas S."/>
            <person name="Albert R."/>
            <person name="Binder M."/>
            <person name="Bloem J."/>
            <person name="Labutti K."/>
            <person name="Salamov A."/>
            <person name="Andreopoulos B."/>
            <person name="Baker S."/>
            <person name="Barry K."/>
            <person name="Bills G."/>
            <person name="Bluhm B."/>
            <person name="Cannon C."/>
            <person name="Castanera R."/>
            <person name="Culley D."/>
            <person name="Daum C."/>
            <person name="Ezra D."/>
            <person name="Gonzalez J."/>
            <person name="Henrissat B."/>
            <person name="Kuo A."/>
            <person name="Liang C."/>
            <person name="Lipzen A."/>
            <person name="Lutzoni F."/>
            <person name="Magnuson J."/>
            <person name="Mondo S."/>
            <person name="Nolan M."/>
            <person name="Ohm R."/>
            <person name="Pangilinan J."/>
            <person name="Park H.-J."/>
            <person name="Ramirez L."/>
            <person name="Alfaro M."/>
            <person name="Sun H."/>
            <person name="Tritt A."/>
            <person name="Yoshinaga Y."/>
            <person name="Zwiers L.-H."/>
            <person name="Turgeon B."/>
            <person name="Goodwin S."/>
            <person name="Spatafora J."/>
            <person name="Crous P."/>
            <person name="Grigoriev I."/>
        </authorList>
    </citation>
    <scope>NUCLEOTIDE SEQUENCE</scope>
    <source>
        <strain evidence="1">CBS 115976</strain>
    </source>
</reference>
<evidence type="ECO:0000313" key="2">
    <source>
        <dbReference type="Proteomes" id="UP000799302"/>
    </source>
</evidence>
<evidence type="ECO:0000313" key="1">
    <source>
        <dbReference type="EMBL" id="KAF2666863.1"/>
    </source>
</evidence>
<dbReference type="CDD" id="cd02024">
    <property type="entry name" value="NRK1"/>
    <property type="match status" value="1"/>
</dbReference>
<dbReference type="OrthoDB" id="10041966at2759"/>